<name>A0A285HCI4_9ACTN</name>
<organism evidence="1 2">
    <name type="scientific">Paractinoplanes atraurantiacus</name>
    <dbReference type="NCBI Taxonomy" id="1036182"/>
    <lineage>
        <taxon>Bacteria</taxon>
        <taxon>Bacillati</taxon>
        <taxon>Actinomycetota</taxon>
        <taxon>Actinomycetes</taxon>
        <taxon>Micromonosporales</taxon>
        <taxon>Micromonosporaceae</taxon>
        <taxon>Paractinoplanes</taxon>
    </lineage>
</organism>
<proteinExistence type="predicted"/>
<evidence type="ECO:0000313" key="2">
    <source>
        <dbReference type="Proteomes" id="UP000219612"/>
    </source>
</evidence>
<reference evidence="2" key="1">
    <citation type="submission" date="2017-09" db="EMBL/GenBank/DDBJ databases">
        <authorList>
            <person name="Varghese N."/>
            <person name="Submissions S."/>
        </authorList>
    </citation>
    <scope>NUCLEOTIDE SEQUENCE [LARGE SCALE GENOMIC DNA]</scope>
    <source>
        <strain evidence="2">CGMCC 4.6857</strain>
    </source>
</reference>
<protein>
    <submittedName>
        <fullName evidence="1">Uncharacterized protein</fullName>
    </submittedName>
</protein>
<dbReference type="RefSeq" id="WP_097320035.1">
    <property type="nucleotide sequence ID" value="NZ_OBDY01000004.1"/>
</dbReference>
<sequence>MTAPRHVSLDPDGLAGLCVLVAAPTGVVYHHQYGGTACRQGRQEGFLVPLAAFSALDELREIFEVHLDSVGTWNYRWPDEELDHLRRVIGEVSYWASDDGRSEEPKPLTLDESRLPDVDEAWIPVETPDGPGILIWPNSD</sequence>
<dbReference type="Proteomes" id="UP000219612">
    <property type="component" value="Unassembled WGS sequence"/>
</dbReference>
<dbReference type="Pfam" id="PF19715">
    <property type="entry name" value="DUF6210"/>
    <property type="match status" value="1"/>
</dbReference>
<dbReference type="InterPro" id="IPR046182">
    <property type="entry name" value="DUF6210"/>
</dbReference>
<accession>A0A285HCI4</accession>
<evidence type="ECO:0000313" key="1">
    <source>
        <dbReference type="EMBL" id="SNY33440.1"/>
    </source>
</evidence>
<dbReference type="AlphaFoldDB" id="A0A285HCI4"/>
<keyword evidence="2" id="KW-1185">Reference proteome</keyword>
<gene>
    <name evidence="1" type="ORF">SAMN05421748_104135</name>
</gene>
<dbReference type="EMBL" id="OBDY01000004">
    <property type="protein sequence ID" value="SNY33440.1"/>
    <property type="molecule type" value="Genomic_DNA"/>
</dbReference>
<dbReference type="OrthoDB" id="72338at2"/>